<evidence type="ECO:0000256" key="1">
    <source>
        <dbReference type="SAM" id="Coils"/>
    </source>
</evidence>
<feature type="region of interest" description="Disordered" evidence="2">
    <location>
        <begin position="171"/>
        <end position="198"/>
    </location>
</feature>
<gene>
    <name evidence="4" type="ORF">NQF89_06115</name>
</gene>
<evidence type="ECO:0000256" key="2">
    <source>
        <dbReference type="SAM" id="MobiDB-lite"/>
    </source>
</evidence>
<keyword evidence="5" id="KW-1185">Reference proteome</keyword>
<feature type="coiled-coil region" evidence="1">
    <location>
        <begin position="106"/>
        <end position="143"/>
    </location>
</feature>
<evidence type="ECO:0000256" key="3">
    <source>
        <dbReference type="SAM" id="Phobius"/>
    </source>
</evidence>
<evidence type="ECO:0000313" key="4">
    <source>
        <dbReference type="EMBL" id="MCX5619996.1"/>
    </source>
</evidence>
<accession>A0ABT3WLZ4</accession>
<comment type="caution">
    <text evidence="4">The sequence shown here is derived from an EMBL/GenBank/DDBJ whole genome shotgun (WGS) entry which is preliminary data.</text>
</comment>
<dbReference type="RefSeq" id="WP_155573760.1">
    <property type="nucleotide sequence ID" value="NZ_JANIDX010000005.1"/>
</dbReference>
<name>A0ABT3WLZ4_9PROT</name>
<reference evidence="4 5" key="1">
    <citation type="submission" date="2022-07" db="EMBL/GenBank/DDBJ databases">
        <title>Bombella genomes.</title>
        <authorList>
            <person name="Harer L."/>
            <person name="Styblova S."/>
            <person name="Ehrmann M."/>
        </authorList>
    </citation>
    <scope>NUCLEOTIDE SEQUENCE [LARGE SCALE GENOMIC DNA]</scope>
    <source>
        <strain evidence="4 5">TMW 2.2556</strain>
    </source>
</reference>
<keyword evidence="3" id="KW-0472">Membrane</keyword>
<keyword evidence="1" id="KW-0175">Coiled coil</keyword>
<dbReference type="EMBL" id="JANIDX010000005">
    <property type="protein sequence ID" value="MCX5619996.1"/>
    <property type="molecule type" value="Genomic_DNA"/>
</dbReference>
<feature type="transmembrane region" description="Helical" evidence="3">
    <location>
        <begin position="12"/>
        <end position="29"/>
    </location>
</feature>
<protein>
    <submittedName>
        <fullName evidence="4">Uncharacterized protein</fullName>
    </submittedName>
</protein>
<dbReference type="Proteomes" id="UP001165575">
    <property type="component" value="Unassembled WGS sequence"/>
</dbReference>
<sequence length="198" mass="22107">MFLENSQLVIEVLLMIVLIAGIISSRLIVRRLGVIRESYTALNEMVSTLDSSTEQVTHMFERVRHEVNQGDKRLSVLLERVRNAEEDLMDHHKMAQESTDSMAVLLKKVEGQETELKEHLNAARALLERLEAQQAVLEQAKQAVASVNAPVQSVEDIAGDNEAVPHFSDSFTQAVPGSLRGPRPYMRGREAQPKVQVG</sequence>
<keyword evidence="3" id="KW-0812">Transmembrane</keyword>
<keyword evidence="3" id="KW-1133">Transmembrane helix</keyword>
<organism evidence="4 5">
    <name type="scientific">Bombella pollinis</name>
    <dbReference type="NCBI Taxonomy" id="2967337"/>
    <lineage>
        <taxon>Bacteria</taxon>
        <taxon>Pseudomonadati</taxon>
        <taxon>Pseudomonadota</taxon>
        <taxon>Alphaproteobacteria</taxon>
        <taxon>Acetobacterales</taxon>
        <taxon>Acetobacteraceae</taxon>
        <taxon>Bombella</taxon>
    </lineage>
</organism>
<evidence type="ECO:0000313" key="5">
    <source>
        <dbReference type="Proteomes" id="UP001165575"/>
    </source>
</evidence>
<proteinExistence type="predicted"/>